<name>A0AAD7SBF4_9TELE</name>
<dbReference type="AlphaFoldDB" id="A0AAD7SBF4"/>
<sequence length="152" mass="15827">MFSQRSTVAAAERRGHGVTPIVEGDHLSHSPPHSCHNAPPTLPPSARPADKKGRGAIVRVPYASVTGAHSSAAAGWLGPPESHRSAASARTEDKHGTRNTTVAHTTTAVSSWLRERRENRGGANYAARCSDGEWRAGAAARRLQGRGGGAGG</sequence>
<reference evidence="2" key="1">
    <citation type="journal article" date="2023" name="Science">
        <title>Genome structures resolve the early diversification of teleost fishes.</title>
        <authorList>
            <person name="Parey E."/>
            <person name="Louis A."/>
            <person name="Montfort J."/>
            <person name="Bouchez O."/>
            <person name="Roques C."/>
            <person name="Iampietro C."/>
            <person name="Lluch J."/>
            <person name="Castinel A."/>
            <person name="Donnadieu C."/>
            <person name="Desvignes T."/>
            <person name="Floi Bucao C."/>
            <person name="Jouanno E."/>
            <person name="Wen M."/>
            <person name="Mejri S."/>
            <person name="Dirks R."/>
            <person name="Jansen H."/>
            <person name="Henkel C."/>
            <person name="Chen W.J."/>
            <person name="Zahm M."/>
            <person name="Cabau C."/>
            <person name="Klopp C."/>
            <person name="Thompson A.W."/>
            <person name="Robinson-Rechavi M."/>
            <person name="Braasch I."/>
            <person name="Lecointre G."/>
            <person name="Bobe J."/>
            <person name="Postlethwait J.H."/>
            <person name="Berthelot C."/>
            <person name="Roest Crollius H."/>
            <person name="Guiguen Y."/>
        </authorList>
    </citation>
    <scope>NUCLEOTIDE SEQUENCE</scope>
    <source>
        <strain evidence="2">NC1722</strain>
    </source>
</reference>
<feature type="compositionally biased region" description="Low complexity" evidence="1">
    <location>
        <begin position="100"/>
        <end position="111"/>
    </location>
</feature>
<dbReference type="EMBL" id="JAINUG010000084">
    <property type="protein sequence ID" value="KAJ8399243.1"/>
    <property type="molecule type" value="Genomic_DNA"/>
</dbReference>
<gene>
    <name evidence="2" type="ORF">AAFF_G00412810</name>
</gene>
<keyword evidence="3" id="KW-1185">Reference proteome</keyword>
<accession>A0AAD7SBF4</accession>
<feature type="region of interest" description="Disordered" evidence="1">
    <location>
        <begin position="1"/>
        <end position="55"/>
    </location>
</feature>
<evidence type="ECO:0000313" key="2">
    <source>
        <dbReference type="EMBL" id="KAJ8399243.1"/>
    </source>
</evidence>
<dbReference type="Proteomes" id="UP001221898">
    <property type="component" value="Unassembled WGS sequence"/>
</dbReference>
<protein>
    <submittedName>
        <fullName evidence="2">Uncharacterized protein</fullName>
    </submittedName>
</protein>
<feature type="region of interest" description="Disordered" evidence="1">
    <location>
        <begin position="71"/>
        <end position="123"/>
    </location>
</feature>
<evidence type="ECO:0000256" key="1">
    <source>
        <dbReference type="SAM" id="MobiDB-lite"/>
    </source>
</evidence>
<proteinExistence type="predicted"/>
<organism evidence="2 3">
    <name type="scientific">Aldrovandia affinis</name>
    <dbReference type="NCBI Taxonomy" id="143900"/>
    <lineage>
        <taxon>Eukaryota</taxon>
        <taxon>Metazoa</taxon>
        <taxon>Chordata</taxon>
        <taxon>Craniata</taxon>
        <taxon>Vertebrata</taxon>
        <taxon>Euteleostomi</taxon>
        <taxon>Actinopterygii</taxon>
        <taxon>Neopterygii</taxon>
        <taxon>Teleostei</taxon>
        <taxon>Notacanthiformes</taxon>
        <taxon>Halosauridae</taxon>
        <taxon>Aldrovandia</taxon>
    </lineage>
</organism>
<comment type="caution">
    <text evidence="2">The sequence shown here is derived from an EMBL/GenBank/DDBJ whole genome shotgun (WGS) entry which is preliminary data.</text>
</comment>
<evidence type="ECO:0000313" key="3">
    <source>
        <dbReference type="Proteomes" id="UP001221898"/>
    </source>
</evidence>